<protein>
    <recommendedName>
        <fullName evidence="7">WRKY domain-containing protein</fullName>
    </recommendedName>
</protein>
<evidence type="ECO:0000259" key="7">
    <source>
        <dbReference type="PROSITE" id="PS50811"/>
    </source>
</evidence>
<dbReference type="PANTHER" id="PTHR31221">
    <property type="entry name" value="WRKY TRANSCRIPTION FACTOR PROTEIN 1-RELATED"/>
    <property type="match status" value="1"/>
</dbReference>
<proteinExistence type="predicted"/>
<dbReference type="EMBL" id="GISG01149093">
    <property type="protein sequence ID" value="MBA4647059.1"/>
    <property type="molecule type" value="Transcribed_RNA"/>
</dbReference>
<dbReference type="GO" id="GO:0003700">
    <property type="term" value="F:DNA-binding transcription factor activity"/>
    <property type="evidence" value="ECO:0007669"/>
    <property type="project" value="InterPro"/>
</dbReference>
<evidence type="ECO:0000256" key="6">
    <source>
        <dbReference type="SAM" id="MobiDB-lite"/>
    </source>
</evidence>
<dbReference type="SMART" id="SM00774">
    <property type="entry name" value="WRKY"/>
    <property type="match status" value="1"/>
</dbReference>
<reference evidence="8" key="2">
    <citation type="submission" date="2020-07" db="EMBL/GenBank/DDBJ databases">
        <authorList>
            <person name="Vera ALvarez R."/>
            <person name="Arias-Moreno D.M."/>
            <person name="Jimenez-Jacinto V."/>
            <person name="Jimenez-Bremont J.F."/>
            <person name="Swaminathan K."/>
            <person name="Moose S.P."/>
            <person name="Guerrero-Gonzalez M.L."/>
            <person name="Marino-Ramirez L."/>
            <person name="Landsman D."/>
            <person name="Rodriguez-Kessler M."/>
            <person name="Delgado-Sanchez P."/>
        </authorList>
    </citation>
    <scope>NUCLEOTIDE SEQUENCE</scope>
    <source>
        <tissue evidence="8">Cladode</tissue>
    </source>
</reference>
<reference evidence="8" key="1">
    <citation type="journal article" date="2013" name="J. Plant Res.">
        <title>Effect of fungi and light on seed germination of three Opuntia species from semiarid lands of central Mexico.</title>
        <authorList>
            <person name="Delgado-Sanchez P."/>
            <person name="Jimenez-Bremont J.F."/>
            <person name="Guerrero-Gonzalez Mde L."/>
            <person name="Flores J."/>
        </authorList>
    </citation>
    <scope>NUCLEOTIDE SEQUENCE</scope>
    <source>
        <tissue evidence="8">Cladode</tissue>
    </source>
</reference>
<evidence type="ECO:0000256" key="3">
    <source>
        <dbReference type="ARBA" id="ARBA00023125"/>
    </source>
</evidence>
<evidence type="ECO:0000256" key="1">
    <source>
        <dbReference type="ARBA" id="ARBA00004123"/>
    </source>
</evidence>
<keyword evidence="2" id="KW-0805">Transcription regulation</keyword>
<keyword evidence="4" id="KW-0804">Transcription</keyword>
<dbReference type="InterPro" id="IPR003657">
    <property type="entry name" value="WRKY_dom"/>
</dbReference>
<dbReference type="FunFam" id="2.20.25.80:FF:000003">
    <property type="entry name" value="WRKY transcription factor 57"/>
    <property type="match status" value="1"/>
</dbReference>
<dbReference type="GO" id="GO:0043565">
    <property type="term" value="F:sequence-specific DNA binding"/>
    <property type="evidence" value="ECO:0007669"/>
    <property type="project" value="InterPro"/>
</dbReference>
<evidence type="ECO:0000256" key="4">
    <source>
        <dbReference type="ARBA" id="ARBA00023163"/>
    </source>
</evidence>
<name>A0A7C8ZMH6_OPUST</name>
<dbReference type="InterPro" id="IPR036576">
    <property type="entry name" value="WRKY_dom_sf"/>
</dbReference>
<feature type="domain" description="WRKY" evidence="7">
    <location>
        <begin position="112"/>
        <end position="177"/>
    </location>
</feature>
<keyword evidence="5" id="KW-0539">Nucleus</keyword>
<accession>A0A7C8ZMH6</accession>
<feature type="compositionally biased region" description="Low complexity" evidence="6">
    <location>
        <begin position="11"/>
        <end position="26"/>
    </location>
</feature>
<sequence>MDKNYQNTPMTTSTTATTTTFSSLESSESDQYIDQDLDFEVSDFFNLETWAMAEPGSMGFRQNQSLGSQGSMACEVGGTSNIPNEGENSMANNVDTGDARGANERVAFRMKSEADVVEDGYKWRKYGKKMVKNSPNPRNYYKCSVDSCPVKKRVERDKEDHTYVITTYEGYHNHEAPK</sequence>
<feature type="compositionally biased region" description="Polar residues" evidence="6">
    <location>
        <begin position="1"/>
        <end position="10"/>
    </location>
</feature>
<dbReference type="SUPFAM" id="SSF118290">
    <property type="entry name" value="WRKY DNA-binding domain"/>
    <property type="match status" value="1"/>
</dbReference>
<comment type="subcellular location">
    <subcellularLocation>
        <location evidence="1">Nucleus</location>
    </subcellularLocation>
</comment>
<dbReference type="Pfam" id="PF03106">
    <property type="entry name" value="WRKY"/>
    <property type="match status" value="1"/>
</dbReference>
<dbReference type="GO" id="GO:0005634">
    <property type="term" value="C:nucleus"/>
    <property type="evidence" value="ECO:0007669"/>
    <property type="project" value="UniProtKB-SubCell"/>
</dbReference>
<keyword evidence="3" id="KW-0238">DNA-binding</keyword>
<organism evidence="8">
    <name type="scientific">Opuntia streptacantha</name>
    <name type="common">Prickly pear cactus</name>
    <name type="synonym">Opuntia cardona</name>
    <dbReference type="NCBI Taxonomy" id="393608"/>
    <lineage>
        <taxon>Eukaryota</taxon>
        <taxon>Viridiplantae</taxon>
        <taxon>Streptophyta</taxon>
        <taxon>Embryophyta</taxon>
        <taxon>Tracheophyta</taxon>
        <taxon>Spermatophyta</taxon>
        <taxon>Magnoliopsida</taxon>
        <taxon>eudicotyledons</taxon>
        <taxon>Gunneridae</taxon>
        <taxon>Pentapetalae</taxon>
        <taxon>Caryophyllales</taxon>
        <taxon>Cactineae</taxon>
        <taxon>Cactaceae</taxon>
        <taxon>Opuntioideae</taxon>
        <taxon>Opuntia</taxon>
    </lineage>
</organism>
<dbReference type="Gene3D" id="2.20.25.80">
    <property type="entry name" value="WRKY domain"/>
    <property type="match status" value="1"/>
</dbReference>
<evidence type="ECO:0000256" key="5">
    <source>
        <dbReference type="ARBA" id="ARBA00023242"/>
    </source>
</evidence>
<feature type="region of interest" description="Disordered" evidence="6">
    <location>
        <begin position="1"/>
        <end position="29"/>
    </location>
</feature>
<evidence type="ECO:0000313" key="8">
    <source>
        <dbReference type="EMBL" id="MBA4647059.1"/>
    </source>
</evidence>
<dbReference type="AlphaFoldDB" id="A0A7C8ZMH6"/>
<evidence type="ECO:0000256" key="2">
    <source>
        <dbReference type="ARBA" id="ARBA00023015"/>
    </source>
</evidence>
<dbReference type="PANTHER" id="PTHR31221:SF112">
    <property type="entry name" value="WRKY TRANSCRIPTION FACTOR 50-RELATED"/>
    <property type="match status" value="1"/>
</dbReference>
<dbReference type="PROSITE" id="PS50811">
    <property type="entry name" value="WRKY"/>
    <property type="match status" value="1"/>
</dbReference>
<dbReference type="InterPro" id="IPR044810">
    <property type="entry name" value="WRKY_plant"/>
</dbReference>